<reference evidence="6 7" key="1">
    <citation type="journal article" date="2019" name="Int. J. Syst. Evol. Microbiol.">
        <title>The Global Catalogue of Microorganisms (GCM) 10K type strain sequencing project: providing services to taxonomists for standard genome sequencing and annotation.</title>
        <authorList>
            <consortium name="The Broad Institute Genomics Platform"/>
            <consortium name="The Broad Institute Genome Sequencing Center for Infectious Disease"/>
            <person name="Wu L."/>
            <person name="Ma J."/>
        </authorList>
    </citation>
    <scope>NUCLEOTIDE SEQUENCE [LARGE SCALE GENOMIC DNA]</scope>
    <source>
        <strain evidence="6 7">JCM 16083</strain>
    </source>
</reference>
<dbReference type="EMBL" id="BAAAFH010000003">
    <property type="protein sequence ID" value="GAA0874244.1"/>
    <property type="molecule type" value="Genomic_DNA"/>
</dbReference>
<dbReference type="Gene3D" id="2.60.120.330">
    <property type="entry name" value="B-lactam Antibiotic, Isopenicillin N Synthase, Chain"/>
    <property type="match status" value="1"/>
</dbReference>
<dbReference type="InterPro" id="IPR027443">
    <property type="entry name" value="IPNS-like_sf"/>
</dbReference>
<evidence type="ECO:0000256" key="4">
    <source>
        <dbReference type="SAM" id="Phobius"/>
    </source>
</evidence>
<gene>
    <name evidence="6" type="ORF">GCM10009118_06520</name>
</gene>
<keyword evidence="4" id="KW-0472">Membrane</keyword>
<evidence type="ECO:0000256" key="3">
    <source>
        <dbReference type="ARBA" id="ARBA00023002"/>
    </source>
</evidence>
<dbReference type="PANTHER" id="PTHR46332:SF5">
    <property type="entry name" value="ASPARTATE BETA-HYDROXYLASE DOMAIN CONTAINING 2"/>
    <property type="match status" value="1"/>
</dbReference>
<keyword evidence="2" id="KW-0223">Dioxygenase</keyword>
<keyword evidence="4" id="KW-0812">Transmembrane</keyword>
<keyword evidence="4" id="KW-1133">Transmembrane helix</keyword>
<feature type="domain" description="Aspartyl/asparaginy/proline hydroxylase" evidence="5">
    <location>
        <begin position="37"/>
        <end position="186"/>
    </location>
</feature>
<dbReference type="RefSeq" id="WP_343785101.1">
    <property type="nucleotide sequence ID" value="NZ_BAAAFH010000003.1"/>
</dbReference>
<accession>A0ABN1MMP6</accession>
<comment type="similarity">
    <text evidence="1">Belongs to the aspartyl/asparaginyl beta-hydroxylase family.</text>
</comment>
<keyword evidence="7" id="KW-1185">Reference proteome</keyword>
<dbReference type="InterPro" id="IPR051821">
    <property type="entry name" value="Asp/Asn_beta-hydroxylase"/>
</dbReference>
<dbReference type="InterPro" id="IPR007803">
    <property type="entry name" value="Asp/Arg/Pro-Hydrxlase"/>
</dbReference>
<evidence type="ECO:0000256" key="1">
    <source>
        <dbReference type="ARBA" id="ARBA00007730"/>
    </source>
</evidence>
<dbReference type="PANTHER" id="PTHR46332">
    <property type="entry name" value="ASPARTATE BETA-HYDROXYLASE DOMAIN-CONTAINING PROTEIN 2"/>
    <property type="match status" value="1"/>
</dbReference>
<feature type="transmembrane region" description="Helical" evidence="4">
    <location>
        <begin position="232"/>
        <end position="251"/>
    </location>
</feature>
<organism evidence="6 7">
    <name type="scientific">Wandonia haliotis</name>
    <dbReference type="NCBI Taxonomy" id="574963"/>
    <lineage>
        <taxon>Bacteria</taxon>
        <taxon>Pseudomonadati</taxon>
        <taxon>Bacteroidota</taxon>
        <taxon>Flavobacteriia</taxon>
        <taxon>Flavobacteriales</taxon>
        <taxon>Crocinitomicaceae</taxon>
        <taxon>Wandonia</taxon>
    </lineage>
</organism>
<evidence type="ECO:0000313" key="7">
    <source>
        <dbReference type="Proteomes" id="UP001501126"/>
    </source>
</evidence>
<comment type="caution">
    <text evidence="6">The sequence shown here is derived from an EMBL/GenBank/DDBJ whole genome shotgun (WGS) entry which is preliminary data.</text>
</comment>
<evidence type="ECO:0000256" key="2">
    <source>
        <dbReference type="ARBA" id="ARBA00022964"/>
    </source>
</evidence>
<keyword evidence="3" id="KW-0560">Oxidoreductase</keyword>
<evidence type="ECO:0000259" key="5">
    <source>
        <dbReference type="Pfam" id="PF05118"/>
    </source>
</evidence>
<dbReference type="Pfam" id="PF05118">
    <property type="entry name" value="Asp_Arg_Hydrox"/>
    <property type="match status" value="1"/>
</dbReference>
<sequence>MKPSIWYSAYDNNDYKGQESSFYDPKQFKWAKEILAHKEVIEKELSEYLQTKEKFDPYFNQSLTSEKNKWKTIGLKFWSINNFSNQKKFPKTTEIINGIPELYSASFNKLEAGASIRSHCGDTNAIFRCHLGIYIPADLPKCGFKVGDEQQSWKKGELLIFCDAKRHEAWNLSEKDRYIFLFDIMRDEFDQQKKRVVSTVLSFLFLQKVALFFVFLFRIQDPQKIERIPRKWIRPLIFILRPFALVAAWYANKRRIY</sequence>
<protein>
    <recommendedName>
        <fullName evidence="5">Aspartyl/asparaginy/proline hydroxylase domain-containing protein</fullName>
    </recommendedName>
</protein>
<evidence type="ECO:0000313" key="6">
    <source>
        <dbReference type="EMBL" id="GAA0874244.1"/>
    </source>
</evidence>
<dbReference type="SUPFAM" id="SSF51197">
    <property type="entry name" value="Clavaminate synthase-like"/>
    <property type="match status" value="1"/>
</dbReference>
<proteinExistence type="inferred from homology"/>
<feature type="transmembrane region" description="Helical" evidence="4">
    <location>
        <begin position="196"/>
        <end position="220"/>
    </location>
</feature>
<dbReference type="Proteomes" id="UP001501126">
    <property type="component" value="Unassembled WGS sequence"/>
</dbReference>
<name>A0ABN1MMP6_9FLAO</name>